<sequence length="381" mass="39717">MSAAEPLIPTLVALLTPPGRGALATIALRGPEAYRFAQGCLATAVPAAERTERPWLRQFQAGAGAGEELVVAFPNGDEARLHCHGGAAACEAVLNALERQGAVRVGWQQWNEAVADNAIASSARIALAGALTERTACILLDQLHGALANELQAICDLLMQSQNVIAATDRLDELLARASLGLHLTQPWRVVIAGRPNAGKSSLLNALLGFQRAIISEIAGTTRDVVTARTAFAGWPVELLDTAGLRESTDPVELAGVALARQEIAGADLLLHVVPANEPLPGKLSANAGLLVRTKCDLLPTADAREPIDGLLVSVVTGAGLKELGTAIAAHLVPRAAEPQTAVPFTAGQVADLKQCRAAIASDPARGRQILQSMLIERGTN</sequence>
<evidence type="ECO:0000259" key="1">
    <source>
        <dbReference type="PROSITE" id="PS51709"/>
    </source>
</evidence>
<gene>
    <name evidence="2" type="primary">mnmE_2</name>
    <name evidence="2" type="ORF">ETAA8_33600</name>
</gene>
<organism evidence="2 3">
    <name type="scientific">Anatilimnocola aggregata</name>
    <dbReference type="NCBI Taxonomy" id="2528021"/>
    <lineage>
        <taxon>Bacteria</taxon>
        <taxon>Pseudomonadati</taxon>
        <taxon>Planctomycetota</taxon>
        <taxon>Planctomycetia</taxon>
        <taxon>Pirellulales</taxon>
        <taxon>Pirellulaceae</taxon>
        <taxon>Anatilimnocola</taxon>
    </lineage>
</organism>
<dbReference type="NCBIfam" id="TIGR00231">
    <property type="entry name" value="small_GTP"/>
    <property type="match status" value="1"/>
</dbReference>
<dbReference type="InterPro" id="IPR027266">
    <property type="entry name" value="TrmE/GcvT-like"/>
</dbReference>
<proteinExistence type="predicted"/>
<feature type="domain" description="TrmE-type G" evidence="1">
    <location>
        <begin position="187"/>
        <end position="333"/>
    </location>
</feature>
<protein>
    <submittedName>
        <fullName evidence="2">tRNA modification GTPase MnmE</fullName>
        <ecNumber evidence="2">3.6.5.-</ecNumber>
    </submittedName>
</protein>
<dbReference type="PANTHER" id="PTHR42714:SF2">
    <property type="entry name" value="TRNA MODIFICATION GTPASE GTPBP3, MITOCHONDRIAL"/>
    <property type="match status" value="1"/>
</dbReference>
<name>A0A517YDE4_9BACT</name>
<dbReference type="GO" id="GO:0016787">
    <property type="term" value="F:hydrolase activity"/>
    <property type="evidence" value="ECO:0007669"/>
    <property type="project" value="UniProtKB-KW"/>
</dbReference>
<dbReference type="KEGG" id="aagg:ETAA8_33600"/>
<dbReference type="Proteomes" id="UP000315017">
    <property type="component" value="Chromosome"/>
</dbReference>
<dbReference type="Gene3D" id="3.30.1360.120">
    <property type="entry name" value="Probable tRNA modification gtpase trme, domain 1"/>
    <property type="match status" value="1"/>
</dbReference>
<dbReference type="EMBL" id="CP036274">
    <property type="protein sequence ID" value="QDU28260.1"/>
    <property type="molecule type" value="Genomic_DNA"/>
</dbReference>
<keyword evidence="3" id="KW-1185">Reference proteome</keyword>
<dbReference type="InterPro" id="IPR031168">
    <property type="entry name" value="G_TrmE"/>
</dbReference>
<dbReference type="InterPro" id="IPR005225">
    <property type="entry name" value="Small_GTP-bd"/>
</dbReference>
<reference evidence="2 3" key="1">
    <citation type="submission" date="2019-02" db="EMBL/GenBank/DDBJ databases">
        <title>Deep-cultivation of Planctomycetes and their phenomic and genomic characterization uncovers novel biology.</title>
        <authorList>
            <person name="Wiegand S."/>
            <person name="Jogler M."/>
            <person name="Boedeker C."/>
            <person name="Pinto D."/>
            <person name="Vollmers J."/>
            <person name="Rivas-Marin E."/>
            <person name="Kohn T."/>
            <person name="Peeters S.H."/>
            <person name="Heuer A."/>
            <person name="Rast P."/>
            <person name="Oberbeckmann S."/>
            <person name="Bunk B."/>
            <person name="Jeske O."/>
            <person name="Meyerdierks A."/>
            <person name="Storesund J.E."/>
            <person name="Kallscheuer N."/>
            <person name="Luecker S."/>
            <person name="Lage O.M."/>
            <person name="Pohl T."/>
            <person name="Merkel B.J."/>
            <person name="Hornburger P."/>
            <person name="Mueller R.-W."/>
            <person name="Bruemmer F."/>
            <person name="Labrenz M."/>
            <person name="Spormann A.M."/>
            <person name="Op den Camp H."/>
            <person name="Overmann J."/>
            <person name="Amann R."/>
            <person name="Jetten M.S.M."/>
            <person name="Mascher T."/>
            <person name="Medema M.H."/>
            <person name="Devos D.P."/>
            <person name="Kaster A.-K."/>
            <person name="Ovreas L."/>
            <person name="Rohde M."/>
            <person name="Galperin M.Y."/>
            <person name="Jogler C."/>
        </authorList>
    </citation>
    <scope>NUCLEOTIDE SEQUENCE [LARGE SCALE GENOMIC DNA]</scope>
    <source>
        <strain evidence="2 3">ETA_A8</strain>
    </source>
</reference>
<evidence type="ECO:0000313" key="3">
    <source>
        <dbReference type="Proteomes" id="UP000315017"/>
    </source>
</evidence>
<dbReference type="PANTHER" id="PTHR42714">
    <property type="entry name" value="TRNA MODIFICATION GTPASE GTPBP3"/>
    <property type="match status" value="1"/>
</dbReference>
<evidence type="ECO:0000313" key="2">
    <source>
        <dbReference type="EMBL" id="QDU28260.1"/>
    </source>
</evidence>
<dbReference type="Gene3D" id="3.40.50.300">
    <property type="entry name" value="P-loop containing nucleotide triphosphate hydrolases"/>
    <property type="match status" value="1"/>
</dbReference>
<dbReference type="AlphaFoldDB" id="A0A517YDE4"/>
<dbReference type="CDD" id="cd04164">
    <property type="entry name" value="trmE"/>
    <property type="match status" value="1"/>
</dbReference>
<dbReference type="SUPFAM" id="SSF52540">
    <property type="entry name" value="P-loop containing nucleoside triphosphate hydrolases"/>
    <property type="match status" value="1"/>
</dbReference>
<dbReference type="GO" id="GO:0002098">
    <property type="term" value="P:tRNA wobble uridine modification"/>
    <property type="evidence" value="ECO:0007669"/>
    <property type="project" value="TreeGrafter"/>
</dbReference>
<dbReference type="PROSITE" id="PS51709">
    <property type="entry name" value="G_TRME"/>
    <property type="match status" value="1"/>
</dbReference>
<dbReference type="SUPFAM" id="SSF103025">
    <property type="entry name" value="Folate-binding domain"/>
    <property type="match status" value="1"/>
</dbReference>
<dbReference type="InterPro" id="IPR027417">
    <property type="entry name" value="P-loop_NTPase"/>
</dbReference>
<dbReference type="GO" id="GO:0030488">
    <property type="term" value="P:tRNA methylation"/>
    <property type="evidence" value="ECO:0007669"/>
    <property type="project" value="TreeGrafter"/>
</dbReference>
<dbReference type="RefSeq" id="WP_145090248.1">
    <property type="nucleotide sequence ID" value="NZ_CP036274.1"/>
</dbReference>
<dbReference type="Pfam" id="PF01926">
    <property type="entry name" value="MMR_HSR1"/>
    <property type="match status" value="1"/>
</dbReference>
<dbReference type="GO" id="GO:0005829">
    <property type="term" value="C:cytosol"/>
    <property type="evidence" value="ECO:0007669"/>
    <property type="project" value="TreeGrafter"/>
</dbReference>
<dbReference type="EC" id="3.6.5.-" evidence="2"/>
<keyword evidence="2" id="KW-0378">Hydrolase</keyword>
<dbReference type="GO" id="GO:0005525">
    <property type="term" value="F:GTP binding"/>
    <property type="evidence" value="ECO:0007669"/>
    <property type="project" value="InterPro"/>
</dbReference>
<accession>A0A517YDE4</accession>
<dbReference type="InterPro" id="IPR006073">
    <property type="entry name" value="GTP-bd"/>
</dbReference>
<dbReference type="OrthoDB" id="9805918at2"/>